<dbReference type="VEuPathDB" id="FungiDB:TAPDE_003919"/>
<evidence type="ECO:0000313" key="2">
    <source>
        <dbReference type="Proteomes" id="UP000013776"/>
    </source>
</evidence>
<dbReference type="Proteomes" id="UP000013776">
    <property type="component" value="Unassembled WGS sequence"/>
</dbReference>
<comment type="caution">
    <text evidence="1">The sequence shown here is derived from an EMBL/GenBank/DDBJ whole genome shotgun (WGS) entry which is preliminary data.</text>
</comment>
<proteinExistence type="predicted"/>
<sequence length="152" mass="17649">MLDDDEHRLLKQDLVVAGEEVDPLTYLVAGMLDKLALQAVHHFLVTRKSSLETRHSDSNVLIWVLTPETRITATGICNNPPGRRVVKVMYRRNVNVEQGQQDTEQINADEDDFSRLVQRLDEHHRLVEQESFQDWSSSFIERFEVKDDFTSQ</sequence>
<protein>
    <submittedName>
        <fullName evidence="1">Uncharacterized protein</fullName>
    </submittedName>
</protein>
<keyword evidence="2" id="KW-1185">Reference proteome</keyword>
<name>R4XCN4_TAPDE</name>
<dbReference type="Pfam" id="PF09814">
    <property type="entry name" value="HECT_2"/>
    <property type="match status" value="1"/>
</dbReference>
<gene>
    <name evidence="1" type="ORF">TAPDE_003919</name>
</gene>
<accession>R4XCN4</accession>
<organism evidence="1 2">
    <name type="scientific">Taphrina deformans (strain PYCC 5710 / ATCC 11124 / CBS 356.35 / IMI 108563 / JCM 9778 / NBRC 8474)</name>
    <name type="common">Peach leaf curl fungus</name>
    <name type="synonym">Lalaria deformans</name>
    <dbReference type="NCBI Taxonomy" id="1097556"/>
    <lineage>
        <taxon>Eukaryota</taxon>
        <taxon>Fungi</taxon>
        <taxon>Dikarya</taxon>
        <taxon>Ascomycota</taxon>
        <taxon>Taphrinomycotina</taxon>
        <taxon>Taphrinomycetes</taxon>
        <taxon>Taphrinales</taxon>
        <taxon>Taphrinaceae</taxon>
        <taxon>Taphrina</taxon>
    </lineage>
</organism>
<dbReference type="EMBL" id="CAHR02000162">
    <property type="protein sequence ID" value="CCG83603.1"/>
    <property type="molecule type" value="Genomic_DNA"/>
</dbReference>
<reference evidence="1 2" key="1">
    <citation type="journal article" date="2013" name="MBio">
        <title>Genome sequencing of the plant pathogen Taphrina deformans, the causal agent of peach leaf curl.</title>
        <authorList>
            <person name="Cisse O.H."/>
            <person name="Almeida J.M.G.C.F."/>
            <person name="Fonseca A."/>
            <person name="Kumar A.A."/>
            <person name="Salojaervi J."/>
            <person name="Overmyer K."/>
            <person name="Hauser P.M."/>
            <person name="Pagni M."/>
        </authorList>
    </citation>
    <scope>NUCLEOTIDE SEQUENCE [LARGE SCALE GENOMIC DNA]</scope>
    <source>
        <strain evidence="2">PYCC 5710 / ATCC 11124 / CBS 356.35 / IMI 108563 / JCM 9778 / NBRC 8474</strain>
    </source>
</reference>
<dbReference type="AlphaFoldDB" id="R4XCN4"/>
<dbReference type="InterPro" id="IPR019193">
    <property type="entry name" value="UBQ-conj_enz_E2-bd_prot"/>
</dbReference>
<evidence type="ECO:0000313" key="1">
    <source>
        <dbReference type="EMBL" id="CCG83603.1"/>
    </source>
</evidence>